<dbReference type="HAMAP" id="MF_00161">
    <property type="entry name" value="LspA"/>
    <property type="match status" value="1"/>
</dbReference>
<comment type="similarity">
    <text evidence="1 9 10">Belongs to the peptidase A8 family.</text>
</comment>
<organism evidence="11 12">
    <name type="scientific">Cohnella nanjingensis</name>
    <dbReference type="NCBI Taxonomy" id="1387779"/>
    <lineage>
        <taxon>Bacteria</taxon>
        <taxon>Bacillati</taxon>
        <taxon>Bacillota</taxon>
        <taxon>Bacilli</taxon>
        <taxon>Bacillales</taxon>
        <taxon>Paenibacillaceae</taxon>
        <taxon>Cohnella</taxon>
    </lineage>
</organism>
<keyword evidence="3 9" id="KW-0645">Protease</keyword>
<feature type="transmembrane region" description="Helical" evidence="9">
    <location>
        <begin position="83"/>
        <end position="101"/>
    </location>
</feature>
<proteinExistence type="inferred from homology"/>
<dbReference type="PANTHER" id="PTHR33695:SF1">
    <property type="entry name" value="LIPOPROTEIN SIGNAL PEPTIDASE"/>
    <property type="match status" value="1"/>
</dbReference>
<keyword evidence="6 9" id="KW-0378">Hydrolase</keyword>
<comment type="pathway">
    <text evidence="9">Protein modification; lipoprotein biosynthesis (signal peptide cleavage).</text>
</comment>
<dbReference type="InterPro" id="IPR001872">
    <property type="entry name" value="Peptidase_A8"/>
</dbReference>
<reference evidence="11 12" key="1">
    <citation type="submission" date="2020-08" db="EMBL/GenBank/DDBJ databases">
        <title>Cohnella phylogeny.</title>
        <authorList>
            <person name="Dunlap C."/>
        </authorList>
    </citation>
    <scope>NUCLEOTIDE SEQUENCE [LARGE SCALE GENOMIC DNA]</scope>
    <source>
        <strain evidence="11 12">DSM 28246</strain>
    </source>
</reference>
<evidence type="ECO:0000313" key="11">
    <source>
        <dbReference type="EMBL" id="MBB6674420.1"/>
    </source>
</evidence>
<dbReference type="GO" id="GO:0006508">
    <property type="term" value="P:proteolysis"/>
    <property type="evidence" value="ECO:0007669"/>
    <property type="project" value="UniProtKB-KW"/>
</dbReference>
<comment type="catalytic activity">
    <reaction evidence="9">
        <text>Release of signal peptides from bacterial membrane prolipoproteins. Hydrolyzes -Xaa-Yaa-Zaa-|-(S,diacylglyceryl)Cys-, in which Xaa is hydrophobic (preferably Leu), and Yaa (Ala or Ser) and Zaa (Gly or Ala) have small, neutral side chains.</text>
        <dbReference type="EC" id="3.4.23.36"/>
    </reaction>
</comment>
<dbReference type="AlphaFoldDB" id="A0A7X0RVL5"/>
<dbReference type="NCBIfam" id="TIGR00077">
    <property type="entry name" value="lspA"/>
    <property type="match status" value="1"/>
</dbReference>
<feature type="transmembrane region" description="Helical" evidence="9">
    <location>
        <begin position="55"/>
        <end position="74"/>
    </location>
</feature>
<evidence type="ECO:0000256" key="6">
    <source>
        <dbReference type="ARBA" id="ARBA00022801"/>
    </source>
</evidence>
<dbReference type="GO" id="GO:0004190">
    <property type="term" value="F:aspartic-type endopeptidase activity"/>
    <property type="evidence" value="ECO:0007669"/>
    <property type="project" value="UniProtKB-UniRule"/>
</dbReference>
<dbReference type="PANTHER" id="PTHR33695">
    <property type="entry name" value="LIPOPROTEIN SIGNAL PEPTIDASE"/>
    <property type="match status" value="1"/>
</dbReference>
<keyword evidence="4 9" id="KW-0812">Transmembrane</keyword>
<feature type="active site" evidence="9">
    <location>
        <position position="111"/>
    </location>
</feature>
<feature type="transmembrane region" description="Helical" evidence="9">
    <location>
        <begin position="121"/>
        <end position="143"/>
    </location>
</feature>
<accession>A0A7X0RVL5</accession>
<keyword evidence="2 9" id="KW-1003">Cell membrane</keyword>
<sequence length="153" mass="16462">MLLYIVTLLVVAVDQFSKIWIRAQLPLGDTIEVWPGVLRFTHIVNTGAAGSSFEGYGRLFVPVAIAVVIWVLYAKRKGQLEGAWLQTGAAFFVGGAVGNAIDRVLFNQVTDFIAWSGGRGIMNFADLAINIGVLLGIAGLLFARRRRAASAGL</sequence>
<evidence type="ECO:0000256" key="8">
    <source>
        <dbReference type="ARBA" id="ARBA00023136"/>
    </source>
</evidence>
<dbReference type="Proteomes" id="UP000547209">
    <property type="component" value="Unassembled WGS sequence"/>
</dbReference>
<evidence type="ECO:0000256" key="3">
    <source>
        <dbReference type="ARBA" id="ARBA00022670"/>
    </source>
</evidence>
<evidence type="ECO:0000256" key="1">
    <source>
        <dbReference type="ARBA" id="ARBA00006139"/>
    </source>
</evidence>
<dbReference type="PRINTS" id="PR00781">
    <property type="entry name" value="LIPOSIGPTASE"/>
</dbReference>
<name>A0A7X0RVL5_9BACL</name>
<evidence type="ECO:0000256" key="5">
    <source>
        <dbReference type="ARBA" id="ARBA00022750"/>
    </source>
</evidence>
<evidence type="ECO:0000313" key="12">
    <source>
        <dbReference type="Proteomes" id="UP000547209"/>
    </source>
</evidence>
<keyword evidence="5 9" id="KW-0064">Aspartyl protease</keyword>
<dbReference type="RefSeq" id="WP_185672284.1">
    <property type="nucleotide sequence ID" value="NZ_JACJVP010000047.1"/>
</dbReference>
<comment type="subcellular location">
    <subcellularLocation>
        <location evidence="9">Cell membrane</location>
        <topology evidence="9">Multi-pass membrane protein</topology>
    </subcellularLocation>
</comment>
<dbReference type="GO" id="GO:0005886">
    <property type="term" value="C:plasma membrane"/>
    <property type="evidence" value="ECO:0007669"/>
    <property type="project" value="UniProtKB-SubCell"/>
</dbReference>
<dbReference type="UniPathway" id="UPA00665"/>
<evidence type="ECO:0000256" key="9">
    <source>
        <dbReference type="HAMAP-Rule" id="MF_00161"/>
    </source>
</evidence>
<comment type="function">
    <text evidence="9">This protein specifically catalyzes the removal of signal peptides from prolipoproteins.</text>
</comment>
<dbReference type="EC" id="3.4.23.36" evidence="9"/>
<evidence type="ECO:0000256" key="2">
    <source>
        <dbReference type="ARBA" id="ARBA00022475"/>
    </source>
</evidence>
<gene>
    <name evidence="9 11" type="primary">lspA</name>
    <name evidence="11" type="ORF">H7C19_27430</name>
</gene>
<keyword evidence="7 9" id="KW-1133">Transmembrane helix</keyword>
<evidence type="ECO:0000256" key="4">
    <source>
        <dbReference type="ARBA" id="ARBA00022692"/>
    </source>
</evidence>
<evidence type="ECO:0000256" key="10">
    <source>
        <dbReference type="RuleBase" id="RU004181"/>
    </source>
</evidence>
<comment type="caution">
    <text evidence="11">The sequence shown here is derived from an EMBL/GenBank/DDBJ whole genome shotgun (WGS) entry which is preliminary data.</text>
</comment>
<protein>
    <recommendedName>
        <fullName evidence="9">Lipoprotein signal peptidase</fullName>
        <ecNumber evidence="9">3.4.23.36</ecNumber>
    </recommendedName>
    <alternativeName>
        <fullName evidence="9">Prolipoprotein signal peptidase</fullName>
    </alternativeName>
    <alternativeName>
        <fullName evidence="9">Signal peptidase II</fullName>
        <shortName evidence="9">SPase II</shortName>
    </alternativeName>
</protein>
<dbReference type="EMBL" id="JACJVP010000047">
    <property type="protein sequence ID" value="MBB6674420.1"/>
    <property type="molecule type" value="Genomic_DNA"/>
</dbReference>
<evidence type="ECO:0000256" key="7">
    <source>
        <dbReference type="ARBA" id="ARBA00022989"/>
    </source>
</evidence>
<keyword evidence="12" id="KW-1185">Reference proteome</keyword>
<comment type="caution">
    <text evidence="9">Lacks conserved residue(s) required for the propagation of feature annotation.</text>
</comment>
<dbReference type="Pfam" id="PF01252">
    <property type="entry name" value="Peptidase_A8"/>
    <property type="match status" value="1"/>
</dbReference>
<feature type="active site" evidence="9">
    <location>
        <position position="126"/>
    </location>
</feature>
<keyword evidence="8 9" id="KW-0472">Membrane</keyword>